<dbReference type="GO" id="GO:0005576">
    <property type="term" value="C:extracellular region"/>
    <property type="evidence" value="ECO:0007669"/>
    <property type="project" value="UniProtKB-SubCell"/>
</dbReference>
<dbReference type="Pfam" id="PF12796">
    <property type="entry name" value="Ank_2"/>
    <property type="match status" value="2"/>
</dbReference>
<evidence type="ECO:0000256" key="1">
    <source>
        <dbReference type="ARBA" id="ARBA00004175"/>
    </source>
</evidence>
<protein>
    <recommendedName>
        <fullName evidence="15">Ankyrin repeat protein</fullName>
    </recommendedName>
</protein>
<comment type="subcellular location">
    <subcellularLocation>
        <location evidence="2">Secreted</location>
    </subcellularLocation>
    <subcellularLocation>
        <location evidence="1">Target cell membrane</location>
    </subcellularLocation>
</comment>
<dbReference type="GO" id="GO:0006887">
    <property type="term" value="P:exocytosis"/>
    <property type="evidence" value="ECO:0007669"/>
    <property type="project" value="UniProtKB-KW"/>
</dbReference>
<keyword evidence="11" id="KW-1053">Target membrane</keyword>
<keyword evidence="8" id="KW-0677">Repeat</keyword>
<evidence type="ECO:0000256" key="3">
    <source>
        <dbReference type="ARBA" id="ARBA00022483"/>
    </source>
</evidence>
<evidence type="ECO:0000256" key="7">
    <source>
        <dbReference type="ARBA" id="ARBA00022699"/>
    </source>
</evidence>
<dbReference type="InterPro" id="IPR036770">
    <property type="entry name" value="Ankyrin_rpt-contain_sf"/>
</dbReference>
<evidence type="ECO:0000313" key="14">
    <source>
        <dbReference type="Proteomes" id="UP001054945"/>
    </source>
</evidence>
<dbReference type="SMART" id="SM00248">
    <property type="entry name" value="ANK"/>
    <property type="match status" value="6"/>
</dbReference>
<sequence length="389" mass="44588">MSKWRETVTVTVYVYNLTVSRQVHRFHQVDLEKHPIKRISRHERYPLLAKAVYLGCERAVDDLLEAGESVNERILDGSTPLMIAVDKGHVTIVQKLLKMGADMRLTQNNGMNVFMIAVSKNDDKTFSLLWNHFSKNDSWIFNQENSDGHTILIIAVERGFVEYAKFFCGLSVVKVDHQTKEGRSALMLAAMRSQPEIVKCLLERGASVLLEDKVGSTVLCIALVQKQPEIIEMLLETLNKKDRDMYVKKRIELLYRPRLCSNFEVTYFYKKILFRVLLAIKQYLTNGTELLFKYKIFFALIKCIEMNQGDPEILWQAFHLSACLMYNSVANNSYVLKDMAELYAESKGQNFSLKIMTCSHYKNNSDVRDAALLCPSKLAALDVTQVDNG</sequence>
<evidence type="ECO:0000256" key="4">
    <source>
        <dbReference type="ARBA" id="ARBA00022525"/>
    </source>
</evidence>
<evidence type="ECO:0000256" key="8">
    <source>
        <dbReference type="ARBA" id="ARBA00022737"/>
    </source>
</evidence>
<evidence type="ECO:0000256" key="6">
    <source>
        <dbReference type="ARBA" id="ARBA00022656"/>
    </source>
</evidence>
<keyword evidence="10 12" id="KW-0040">ANK repeat</keyword>
<dbReference type="PANTHER" id="PTHR46680">
    <property type="entry name" value="NF-KAPPA-B INHIBITOR ALPHA"/>
    <property type="match status" value="1"/>
</dbReference>
<dbReference type="EMBL" id="BPLR01013202">
    <property type="protein sequence ID" value="GIY59426.1"/>
    <property type="molecule type" value="Genomic_DNA"/>
</dbReference>
<keyword evidence="9" id="KW-0638">Presynaptic neurotoxin</keyword>
<evidence type="ECO:0000256" key="10">
    <source>
        <dbReference type="ARBA" id="ARBA00023043"/>
    </source>
</evidence>
<keyword evidence="7" id="KW-0528">Neurotoxin</keyword>
<feature type="repeat" description="ANK" evidence="12">
    <location>
        <begin position="181"/>
        <end position="213"/>
    </location>
</feature>
<feature type="repeat" description="ANK" evidence="12">
    <location>
        <begin position="76"/>
        <end position="108"/>
    </location>
</feature>
<keyword evidence="3" id="KW-0268">Exocytosis</keyword>
<keyword evidence="14" id="KW-1185">Reference proteome</keyword>
<dbReference type="InterPro" id="IPR002110">
    <property type="entry name" value="Ankyrin_rpt"/>
</dbReference>
<keyword evidence="6" id="KW-0800">Toxin</keyword>
<name>A0AAV4UNG7_CAEEX</name>
<dbReference type="InterPro" id="IPR051070">
    <property type="entry name" value="NF-kappa-B_inhibitor"/>
</dbReference>
<reference evidence="13 14" key="1">
    <citation type="submission" date="2021-06" db="EMBL/GenBank/DDBJ databases">
        <title>Caerostris extrusa draft genome.</title>
        <authorList>
            <person name="Kono N."/>
            <person name="Arakawa K."/>
        </authorList>
    </citation>
    <scope>NUCLEOTIDE SEQUENCE [LARGE SCALE GENOMIC DNA]</scope>
</reference>
<dbReference type="Gene3D" id="1.25.40.20">
    <property type="entry name" value="Ankyrin repeat-containing domain"/>
    <property type="match status" value="2"/>
</dbReference>
<dbReference type="PROSITE" id="PS50297">
    <property type="entry name" value="ANK_REP_REGION"/>
    <property type="match status" value="2"/>
</dbReference>
<proteinExistence type="predicted"/>
<keyword evidence="5" id="KW-1052">Target cell membrane</keyword>
<evidence type="ECO:0000256" key="11">
    <source>
        <dbReference type="ARBA" id="ARBA00023298"/>
    </source>
</evidence>
<evidence type="ECO:0000256" key="5">
    <source>
        <dbReference type="ARBA" id="ARBA00022537"/>
    </source>
</evidence>
<comment type="caution">
    <text evidence="13">The sequence shown here is derived from an EMBL/GenBank/DDBJ whole genome shotgun (WGS) entry which is preliminary data.</text>
</comment>
<keyword evidence="11" id="KW-0472">Membrane</keyword>
<dbReference type="GO" id="GO:0044231">
    <property type="term" value="C:host cell presynaptic membrane"/>
    <property type="evidence" value="ECO:0007669"/>
    <property type="project" value="UniProtKB-KW"/>
</dbReference>
<dbReference type="GO" id="GO:0090729">
    <property type="term" value="F:toxin activity"/>
    <property type="evidence" value="ECO:0007669"/>
    <property type="project" value="UniProtKB-KW"/>
</dbReference>
<organism evidence="13 14">
    <name type="scientific">Caerostris extrusa</name>
    <name type="common">Bark spider</name>
    <name type="synonym">Caerostris bankana</name>
    <dbReference type="NCBI Taxonomy" id="172846"/>
    <lineage>
        <taxon>Eukaryota</taxon>
        <taxon>Metazoa</taxon>
        <taxon>Ecdysozoa</taxon>
        <taxon>Arthropoda</taxon>
        <taxon>Chelicerata</taxon>
        <taxon>Arachnida</taxon>
        <taxon>Araneae</taxon>
        <taxon>Araneomorphae</taxon>
        <taxon>Entelegynae</taxon>
        <taxon>Araneoidea</taxon>
        <taxon>Araneidae</taxon>
        <taxon>Caerostris</taxon>
    </lineage>
</organism>
<evidence type="ECO:0000256" key="2">
    <source>
        <dbReference type="ARBA" id="ARBA00004613"/>
    </source>
</evidence>
<dbReference type="GO" id="GO:0044218">
    <property type="term" value="C:other organism cell membrane"/>
    <property type="evidence" value="ECO:0007669"/>
    <property type="project" value="UniProtKB-KW"/>
</dbReference>
<dbReference type="AlphaFoldDB" id="A0AAV4UNG7"/>
<evidence type="ECO:0008006" key="15">
    <source>
        <dbReference type="Google" id="ProtNLM"/>
    </source>
</evidence>
<dbReference type="PANTHER" id="PTHR46680:SF3">
    <property type="entry name" value="NF-KAPPA-B INHIBITOR CACTUS"/>
    <property type="match status" value="1"/>
</dbReference>
<keyword evidence="4" id="KW-0964">Secreted</keyword>
<gene>
    <name evidence="13" type="primary">AVEN_273406_1</name>
    <name evidence="13" type="ORF">CEXT_444951</name>
</gene>
<dbReference type="PROSITE" id="PS50088">
    <property type="entry name" value="ANK_REPEAT"/>
    <property type="match status" value="2"/>
</dbReference>
<evidence type="ECO:0000313" key="13">
    <source>
        <dbReference type="EMBL" id="GIY59426.1"/>
    </source>
</evidence>
<evidence type="ECO:0000256" key="12">
    <source>
        <dbReference type="PROSITE-ProRule" id="PRU00023"/>
    </source>
</evidence>
<evidence type="ECO:0000256" key="9">
    <source>
        <dbReference type="ARBA" id="ARBA00023028"/>
    </source>
</evidence>
<accession>A0AAV4UNG7</accession>
<dbReference type="Proteomes" id="UP001054945">
    <property type="component" value="Unassembled WGS sequence"/>
</dbReference>
<dbReference type="SUPFAM" id="SSF48403">
    <property type="entry name" value="Ankyrin repeat"/>
    <property type="match status" value="1"/>
</dbReference>